<dbReference type="GO" id="GO:0000976">
    <property type="term" value="F:transcription cis-regulatory region binding"/>
    <property type="evidence" value="ECO:0007669"/>
    <property type="project" value="TreeGrafter"/>
</dbReference>
<keyword evidence="4" id="KW-0804">Transcription</keyword>
<feature type="domain" description="HTH lacI-type" evidence="5">
    <location>
        <begin position="9"/>
        <end position="63"/>
    </location>
</feature>
<dbReference type="AlphaFoldDB" id="A0A1L5PSP3"/>
<evidence type="ECO:0000256" key="1">
    <source>
        <dbReference type="ARBA" id="ARBA00022491"/>
    </source>
</evidence>
<evidence type="ECO:0000256" key="3">
    <source>
        <dbReference type="ARBA" id="ARBA00023125"/>
    </source>
</evidence>
<protein>
    <submittedName>
        <fullName evidence="6">LacI family transcriptional regulator</fullName>
    </submittedName>
</protein>
<keyword evidence="3" id="KW-0238">DNA-binding</keyword>
<dbReference type="EMBL" id="MING01000083">
    <property type="protein sequence ID" value="POG02846.1"/>
    <property type="molecule type" value="Genomic_DNA"/>
</dbReference>
<dbReference type="Gene3D" id="3.40.50.2300">
    <property type="match status" value="2"/>
</dbReference>
<proteinExistence type="predicted"/>
<gene>
    <name evidence="7" type="ORF">BGP82_16145</name>
    <name evidence="6" type="ORF">BL240_17775</name>
</gene>
<evidence type="ECO:0000256" key="4">
    <source>
        <dbReference type="ARBA" id="ARBA00023163"/>
    </source>
</evidence>
<dbReference type="GO" id="GO:0003700">
    <property type="term" value="F:DNA-binding transcription factor activity"/>
    <property type="evidence" value="ECO:0007669"/>
    <property type="project" value="TreeGrafter"/>
</dbReference>
<dbReference type="EMBL" id="CP018743">
    <property type="protein sequence ID" value="APO83202.1"/>
    <property type="molecule type" value="Genomic_DNA"/>
</dbReference>
<evidence type="ECO:0000313" key="9">
    <source>
        <dbReference type="Proteomes" id="UP000237378"/>
    </source>
</evidence>
<evidence type="ECO:0000313" key="8">
    <source>
        <dbReference type="Proteomes" id="UP000185146"/>
    </source>
</evidence>
<dbReference type="SMART" id="SM00354">
    <property type="entry name" value="HTH_LACI"/>
    <property type="match status" value="1"/>
</dbReference>
<dbReference type="Gene3D" id="1.10.260.40">
    <property type="entry name" value="lambda repressor-like DNA-binding domains"/>
    <property type="match status" value="1"/>
</dbReference>
<evidence type="ECO:0000256" key="2">
    <source>
        <dbReference type="ARBA" id="ARBA00023015"/>
    </source>
</evidence>
<dbReference type="SUPFAM" id="SSF47413">
    <property type="entry name" value="lambda repressor-like DNA-binding domains"/>
    <property type="match status" value="1"/>
</dbReference>
<dbReference type="CDD" id="cd01392">
    <property type="entry name" value="HTH_LacI"/>
    <property type="match status" value="1"/>
</dbReference>
<dbReference type="Proteomes" id="UP000185146">
    <property type="component" value="Chromosome"/>
</dbReference>
<evidence type="ECO:0000313" key="7">
    <source>
        <dbReference type="EMBL" id="POG02846.1"/>
    </source>
</evidence>
<dbReference type="RefSeq" id="WP_075045727.1">
    <property type="nucleotide sequence ID" value="NZ_CP134602.1"/>
</dbReference>
<dbReference type="InterPro" id="IPR046335">
    <property type="entry name" value="LacI/GalR-like_sensor"/>
</dbReference>
<dbReference type="InterPro" id="IPR000843">
    <property type="entry name" value="HTH_LacI"/>
</dbReference>
<dbReference type="PANTHER" id="PTHR30146">
    <property type="entry name" value="LACI-RELATED TRANSCRIPTIONAL REPRESSOR"/>
    <property type="match status" value="1"/>
</dbReference>
<dbReference type="PANTHER" id="PTHR30146:SF95">
    <property type="entry name" value="RIBOSE OPERON REPRESSOR"/>
    <property type="match status" value="1"/>
</dbReference>
<sequence>MAESVRRPVTAHDVARLAGVSQSAVSRTYTKGASVAPKTREKVEAAAAALGYRPNFVARSLITRRSSLVGVVIPSMVNPFYSAVLEALSKAFEETGYRVLLFSTSTNENSDPILEEVLRHRVEALILVSSSLSSHFAQECKQTGLPVVLLNRKNDSDTVSSVTSDNAKGGEVIADFFVSTQHKHLAFMAGNEHSSTSRDRERSFTSRLAQHGYPAPLREVGNYNFADAMASTRLLMSRQSPPDGIFCANDLMAIAALNVITKELGLVPGKDVSVVGFDNIDIAGWPLVGLTTYVQPIDQLVEQAIGIIRAQLEESTTPSIQQVLPGNLIIRDSARRPVTGLTKLGQDTIWAPTEIGKATS</sequence>
<reference evidence="7 9" key="3">
    <citation type="submission" date="2018-03" db="EMBL/GenBank/DDBJ databases">
        <title>Draft genome of Pseudomonas putida strain KH-18-2.</title>
        <authorList>
            <person name="Yoshizawa S."/>
            <person name="Khan N.H."/>
            <person name="Nishimura M."/>
            <person name="Chiura H.X."/>
            <person name="Ogura Y."/>
            <person name="Hayashi T."/>
            <person name="Kogure K."/>
        </authorList>
    </citation>
    <scope>NUCLEOTIDE SEQUENCE [LARGE SCALE GENOMIC DNA]</scope>
    <source>
        <strain evidence="7 9">KH-18-2</strain>
    </source>
</reference>
<reference evidence="6 8" key="2">
    <citation type="submission" date="2016-12" db="EMBL/GenBank/DDBJ databases">
        <title>Draft Genome Sequence of Mercury Resistant Pseudomonas DRA525.</title>
        <authorList>
            <person name="Drace K.M."/>
        </authorList>
    </citation>
    <scope>NUCLEOTIDE SEQUENCE [LARGE SCALE GENOMIC DNA]</scope>
    <source>
        <strain evidence="6 8">DRA525</strain>
    </source>
</reference>
<dbReference type="Pfam" id="PF13377">
    <property type="entry name" value="Peripla_BP_3"/>
    <property type="match status" value="1"/>
</dbReference>
<dbReference type="SUPFAM" id="SSF53822">
    <property type="entry name" value="Periplasmic binding protein-like I"/>
    <property type="match status" value="1"/>
</dbReference>
<keyword evidence="2" id="KW-0805">Transcription regulation</keyword>
<dbReference type="PROSITE" id="PS50932">
    <property type="entry name" value="HTH_LACI_2"/>
    <property type="match status" value="1"/>
</dbReference>
<dbReference type="InterPro" id="IPR028082">
    <property type="entry name" value="Peripla_BP_I"/>
</dbReference>
<name>A0A1L5PSP3_PSEPU</name>
<evidence type="ECO:0000259" key="5">
    <source>
        <dbReference type="PROSITE" id="PS50932"/>
    </source>
</evidence>
<accession>A0A1L5PSP3</accession>
<evidence type="ECO:0000313" key="6">
    <source>
        <dbReference type="EMBL" id="APO83202.1"/>
    </source>
</evidence>
<keyword evidence="1" id="KW-0678">Repressor</keyword>
<dbReference type="Pfam" id="PF00356">
    <property type="entry name" value="LacI"/>
    <property type="match status" value="1"/>
</dbReference>
<organism evidence="6 8">
    <name type="scientific">Pseudomonas putida</name>
    <name type="common">Arthrobacter siderocapsulatus</name>
    <dbReference type="NCBI Taxonomy" id="303"/>
    <lineage>
        <taxon>Bacteria</taxon>
        <taxon>Pseudomonadati</taxon>
        <taxon>Pseudomonadota</taxon>
        <taxon>Gammaproteobacteria</taxon>
        <taxon>Pseudomonadales</taxon>
        <taxon>Pseudomonadaceae</taxon>
        <taxon>Pseudomonas</taxon>
    </lineage>
</organism>
<dbReference type="Proteomes" id="UP000237378">
    <property type="component" value="Unassembled WGS sequence"/>
</dbReference>
<reference evidence="7 9" key="1">
    <citation type="submission" date="2016-08" db="EMBL/GenBank/DDBJ databases">
        <authorList>
            <person name="Seilhamer J.J."/>
        </authorList>
    </citation>
    <scope>NUCLEOTIDE SEQUENCE [LARGE SCALE GENOMIC DNA]</scope>
    <source>
        <strain evidence="7 9">KH-18-2</strain>
    </source>
</reference>
<dbReference type="InterPro" id="IPR010982">
    <property type="entry name" value="Lambda_DNA-bd_dom_sf"/>
</dbReference>
<dbReference type="CDD" id="cd06278">
    <property type="entry name" value="PBP1_LacI-like"/>
    <property type="match status" value="1"/>
</dbReference>